<dbReference type="EMBL" id="CP026952">
    <property type="protein sequence ID" value="AWB92300.1"/>
    <property type="molecule type" value="Genomic_DNA"/>
</dbReference>
<protein>
    <recommendedName>
        <fullName evidence="3">Endonuclease/exonuclease/phosphatase domain-containing protein</fullName>
    </recommendedName>
</protein>
<proteinExistence type="predicted"/>
<keyword evidence="2" id="KW-1185">Reference proteome</keyword>
<dbReference type="Gene3D" id="3.60.10.10">
    <property type="entry name" value="Endonuclease/exonuclease/phosphatase"/>
    <property type="match status" value="1"/>
</dbReference>
<dbReference type="AlphaFoldDB" id="A0A2S0WLZ7"/>
<dbReference type="InterPro" id="IPR036691">
    <property type="entry name" value="Endo/exonu/phosph_ase_sf"/>
</dbReference>
<dbReference type="Proteomes" id="UP000244384">
    <property type="component" value="Chromosome"/>
</dbReference>
<reference evidence="2" key="1">
    <citation type="submission" date="2018-01" db="EMBL/GenBank/DDBJ databases">
        <authorList>
            <person name="Li J."/>
        </authorList>
    </citation>
    <scope>NUCLEOTIDE SEQUENCE [LARGE SCALE GENOMIC DNA]</scope>
    <source>
        <strain evidence="2">592</strain>
    </source>
</reference>
<evidence type="ECO:0000313" key="1">
    <source>
        <dbReference type="EMBL" id="AWB92300.1"/>
    </source>
</evidence>
<dbReference type="KEGG" id="aez:C3E78_08855"/>
<accession>A0A2S0WLZ7</accession>
<dbReference type="SUPFAM" id="SSF56219">
    <property type="entry name" value="DNase I-like"/>
    <property type="match status" value="1"/>
</dbReference>
<evidence type="ECO:0000313" key="2">
    <source>
        <dbReference type="Proteomes" id="UP000244384"/>
    </source>
</evidence>
<evidence type="ECO:0008006" key="3">
    <source>
        <dbReference type="Google" id="ProtNLM"/>
    </source>
</evidence>
<sequence>MVRAALIRNPNLTEIPDVVGIQEAGQADVIPGAGVRKHVDDIAQLMSADYEMGDMVGTQWMAHDTRCRREGPLPVPANRILINKARFTFAKDANGNNITGAFQIGCTDAVAARVAAAKAAPEAGNDNIAAYEKTAVYALVEQKAGTGDGSGKKFWVMTTHMTPNSQLPKNPTLQKKKSIYTVRGAARLQAAEDINWVYNQLNVGVNAPLILTGDFNSDAPFGRNGGKESPQQRLINLGFKDATGYGTTTNLNFTTLPNFDRDYGQVSSDGATGMSGDPDRYDYIMMKGALGANNYYNHINLGHTLTSNSFTVQELQTNGLDKRVSEHALQTADIRLAR</sequence>
<gene>
    <name evidence="1" type="ORF">C3E78_08855</name>
</gene>
<organism evidence="1 2">
    <name type="scientific">Aeromicrobium chenweiae</name>
    <dbReference type="NCBI Taxonomy" id="2079793"/>
    <lineage>
        <taxon>Bacteria</taxon>
        <taxon>Bacillati</taxon>
        <taxon>Actinomycetota</taxon>
        <taxon>Actinomycetes</taxon>
        <taxon>Propionibacteriales</taxon>
        <taxon>Nocardioidaceae</taxon>
        <taxon>Aeromicrobium</taxon>
    </lineage>
</organism>
<name>A0A2S0WLZ7_9ACTN</name>